<dbReference type="STRING" id="1380566.A0A179G4T7"/>
<dbReference type="EMBL" id="LSBJ02000001">
    <property type="protein sequence ID" value="OAQ72866.1"/>
    <property type="molecule type" value="Genomic_DNA"/>
</dbReference>
<name>A0A179G4T7_METCM</name>
<dbReference type="OrthoDB" id="425114at2759"/>
<dbReference type="AlphaFoldDB" id="A0A179G4T7"/>
<keyword evidence="2 3" id="KW-0663">Pyridoxal phosphate</keyword>
<evidence type="ECO:0000256" key="3">
    <source>
        <dbReference type="RuleBase" id="RU003560"/>
    </source>
</evidence>
<dbReference type="InterPro" id="IPR015421">
    <property type="entry name" value="PyrdxlP-dep_Trfase_major"/>
</dbReference>
<protein>
    <submittedName>
        <fullName evidence="4">Glutamate-1-semialdehyde 2,1-aminomutase</fullName>
    </submittedName>
</protein>
<evidence type="ECO:0000256" key="2">
    <source>
        <dbReference type="ARBA" id="ARBA00022898"/>
    </source>
</evidence>
<accession>A0A179G4T7</accession>
<organism evidence="4 5">
    <name type="scientific">Pochonia chlamydosporia 170</name>
    <dbReference type="NCBI Taxonomy" id="1380566"/>
    <lineage>
        <taxon>Eukaryota</taxon>
        <taxon>Fungi</taxon>
        <taxon>Dikarya</taxon>
        <taxon>Ascomycota</taxon>
        <taxon>Pezizomycotina</taxon>
        <taxon>Sordariomycetes</taxon>
        <taxon>Hypocreomycetidae</taxon>
        <taxon>Hypocreales</taxon>
        <taxon>Clavicipitaceae</taxon>
        <taxon>Pochonia</taxon>
    </lineage>
</organism>
<dbReference type="PANTHER" id="PTHR43713:SF3">
    <property type="entry name" value="GLUTAMATE-1-SEMIALDEHYDE 2,1-AMINOMUTASE 1, CHLOROPLASTIC-RELATED"/>
    <property type="match status" value="1"/>
</dbReference>
<proteinExistence type="inferred from homology"/>
<dbReference type="RefSeq" id="XP_018148949.1">
    <property type="nucleotide sequence ID" value="XM_018280689.1"/>
</dbReference>
<dbReference type="Gene3D" id="3.90.1150.10">
    <property type="entry name" value="Aspartate Aminotransferase, domain 1"/>
    <property type="match status" value="1"/>
</dbReference>
<dbReference type="GO" id="GO:0030170">
    <property type="term" value="F:pyridoxal phosphate binding"/>
    <property type="evidence" value="ECO:0007669"/>
    <property type="project" value="InterPro"/>
</dbReference>
<dbReference type="InterPro" id="IPR015424">
    <property type="entry name" value="PyrdxlP-dep_Trfase"/>
</dbReference>
<dbReference type="GO" id="GO:0008483">
    <property type="term" value="F:transaminase activity"/>
    <property type="evidence" value="ECO:0007669"/>
    <property type="project" value="InterPro"/>
</dbReference>
<reference evidence="4 5" key="1">
    <citation type="journal article" date="2016" name="PLoS Pathog.">
        <title>Biosynthesis of antibiotic leucinostatins in bio-control fungus Purpureocillium lilacinum and their inhibition on phytophthora revealed by genome mining.</title>
        <authorList>
            <person name="Wang G."/>
            <person name="Liu Z."/>
            <person name="Lin R."/>
            <person name="Li E."/>
            <person name="Mao Z."/>
            <person name="Ling J."/>
            <person name="Yang Y."/>
            <person name="Yin W.B."/>
            <person name="Xie B."/>
        </authorList>
    </citation>
    <scope>NUCLEOTIDE SEQUENCE [LARGE SCALE GENOMIC DNA]</scope>
    <source>
        <strain evidence="4">170</strain>
    </source>
</reference>
<dbReference type="Pfam" id="PF00202">
    <property type="entry name" value="Aminotran_3"/>
    <property type="match status" value="1"/>
</dbReference>
<dbReference type="GeneID" id="28844683"/>
<sequence>MSPEQGLQVALEQARAKYIQQNPESKKLHTQALEFLPGGNTRAVLHADPFPLYMKAGHGYQVTSEDDKIYTDFTGEFTAALYGHSSPLIKDTIISVVHNVGLNLSGTISAEQALASAICARFNISKLRFTNSGTEANLQALAAARHFTKKRKVVVFGGAYHGGVLGFAGGKPAANNVDVDDWVVAKYNDIESATRAIQSDGVAAVLMEGMQGAGGCIVGTPDFLKGVEEAAKKAGVLFILDEVMTSRMSAHGLSSIRSITPDLKTFGKWLGGGITFGAFGGRADIMAAYDPSRPDALPHSGTFNNNTLAMHTGYTGLTQIYTPSVANEFTQLGSEFIRRLNDVSKGTILCFTGLGTVMTAHFPVYGEKDIHDAADVEESAELKELFWLEMLESGFWLARRGLIALILDTPESELDRFVGVVSEFVSRNAAFLKPRAR</sequence>
<evidence type="ECO:0000313" key="5">
    <source>
        <dbReference type="Proteomes" id="UP000078397"/>
    </source>
</evidence>
<dbReference type="Gene3D" id="3.40.640.10">
    <property type="entry name" value="Type I PLP-dependent aspartate aminotransferase-like (Major domain)"/>
    <property type="match status" value="1"/>
</dbReference>
<dbReference type="KEGG" id="pchm:VFPPC_00724"/>
<evidence type="ECO:0000313" key="4">
    <source>
        <dbReference type="EMBL" id="OAQ72866.1"/>
    </source>
</evidence>
<evidence type="ECO:0000256" key="1">
    <source>
        <dbReference type="ARBA" id="ARBA00001933"/>
    </source>
</evidence>
<gene>
    <name evidence="4" type="ORF">VFPPC_00724</name>
</gene>
<dbReference type="SUPFAM" id="SSF53383">
    <property type="entry name" value="PLP-dependent transferases"/>
    <property type="match status" value="1"/>
</dbReference>
<comment type="similarity">
    <text evidence="3">Belongs to the class-III pyridoxal-phosphate-dependent aminotransferase family.</text>
</comment>
<dbReference type="Proteomes" id="UP000078397">
    <property type="component" value="Unassembled WGS sequence"/>
</dbReference>
<dbReference type="InterPro" id="IPR005814">
    <property type="entry name" value="Aminotrans_3"/>
</dbReference>
<comment type="cofactor">
    <cofactor evidence="1">
        <name>pyridoxal 5'-phosphate</name>
        <dbReference type="ChEBI" id="CHEBI:597326"/>
    </cofactor>
</comment>
<comment type="caution">
    <text evidence="4">The sequence shown here is derived from an EMBL/GenBank/DDBJ whole genome shotgun (WGS) entry which is preliminary data.</text>
</comment>
<dbReference type="InterPro" id="IPR015422">
    <property type="entry name" value="PyrdxlP-dep_Trfase_small"/>
</dbReference>
<dbReference type="PANTHER" id="PTHR43713">
    <property type="entry name" value="GLUTAMATE-1-SEMIALDEHYDE 2,1-AMINOMUTASE"/>
    <property type="match status" value="1"/>
</dbReference>
<keyword evidence="5" id="KW-1185">Reference proteome</keyword>